<dbReference type="SFLD" id="SFLDS00003">
    <property type="entry name" value="Haloacid_Dehalogenase"/>
    <property type="match status" value="1"/>
</dbReference>
<accession>A0A2G8SXB4</accession>
<evidence type="ECO:0000256" key="4">
    <source>
        <dbReference type="ARBA" id="ARBA00006171"/>
    </source>
</evidence>
<evidence type="ECO:0000256" key="5">
    <source>
        <dbReference type="ARBA" id="ARBA00013078"/>
    </source>
</evidence>
<evidence type="ECO:0000256" key="6">
    <source>
        <dbReference type="ARBA" id="ARBA00022723"/>
    </source>
</evidence>
<name>A0A2G8SXB4_9BURK</name>
<evidence type="ECO:0000256" key="7">
    <source>
        <dbReference type="ARBA" id="ARBA00022801"/>
    </source>
</evidence>
<dbReference type="InterPro" id="IPR050155">
    <property type="entry name" value="HAD-like_hydrolase_sf"/>
</dbReference>
<comment type="cofactor">
    <cofactor evidence="2 10">
        <name>Mg(2+)</name>
        <dbReference type="ChEBI" id="CHEBI:18420"/>
    </cofactor>
</comment>
<dbReference type="InterPro" id="IPR006439">
    <property type="entry name" value="HAD-SF_hydro_IA"/>
</dbReference>
<dbReference type="GO" id="GO:0046295">
    <property type="term" value="P:glycolate biosynthetic process"/>
    <property type="evidence" value="ECO:0007669"/>
    <property type="project" value="UniProtKB-UniRule"/>
</dbReference>
<dbReference type="InterPro" id="IPR036412">
    <property type="entry name" value="HAD-like_sf"/>
</dbReference>
<comment type="caution">
    <text evidence="11">The sequence shown here is derived from an EMBL/GenBank/DDBJ whole genome shotgun (WGS) entry which is preliminary data.</text>
</comment>
<dbReference type="PANTHER" id="PTHR43434">
    <property type="entry name" value="PHOSPHOGLYCOLATE PHOSPHATASE"/>
    <property type="match status" value="1"/>
</dbReference>
<evidence type="ECO:0000256" key="1">
    <source>
        <dbReference type="ARBA" id="ARBA00000830"/>
    </source>
</evidence>
<evidence type="ECO:0000256" key="10">
    <source>
        <dbReference type="HAMAP-Rule" id="MF_00495"/>
    </source>
</evidence>
<proteinExistence type="inferred from homology"/>
<gene>
    <name evidence="11" type="primary">gph</name>
    <name evidence="11" type="ORF">CR103_17970</name>
</gene>
<dbReference type="EMBL" id="PDOB01000036">
    <property type="protein sequence ID" value="PIL38429.1"/>
    <property type="molecule type" value="Genomic_DNA"/>
</dbReference>
<feature type="binding site" evidence="10">
    <location>
        <position position="11"/>
    </location>
    <ligand>
        <name>Mg(2+)</name>
        <dbReference type="ChEBI" id="CHEBI:18420"/>
    </ligand>
</feature>
<feature type="active site" description="Nucleophile" evidence="10">
    <location>
        <position position="11"/>
    </location>
</feature>
<dbReference type="Pfam" id="PF00702">
    <property type="entry name" value="Hydrolase"/>
    <property type="match status" value="1"/>
</dbReference>
<dbReference type="SUPFAM" id="SSF56784">
    <property type="entry name" value="HAD-like"/>
    <property type="match status" value="1"/>
</dbReference>
<evidence type="ECO:0000256" key="8">
    <source>
        <dbReference type="ARBA" id="ARBA00022842"/>
    </source>
</evidence>
<dbReference type="AlphaFoldDB" id="A0A2G8SXB4"/>
<dbReference type="RefSeq" id="WP_099917317.1">
    <property type="nucleotide sequence ID" value="NZ_BMHS01000020.1"/>
</dbReference>
<dbReference type="Gene3D" id="3.40.50.1000">
    <property type="entry name" value="HAD superfamily/HAD-like"/>
    <property type="match status" value="1"/>
</dbReference>
<keyword evidence="6 10" id="KW-0479">Metal-binding</keyword>
<dbReference type="GO" id="GO:0005829">
    <property type="term" value="C:cytosol"/>
    <property type="evidence" value="ECO:0007669"/>
    <property type="project" value="TreeGrafter"/>
</dbReference>
<dbReference type="NCBIfam" id="TIGR01449">
    <property type="entry name" value="PGP_bact"/>
    <property type="match status" value="1"/>
</dbReference>
<evidence type="ECO:0000256" key="2">
    <source>
        <dbReference type="ARBA" id="ARBA00001946"/>
    </source>
</evidence>
<evidence type="ECO:0000256" key="9">
    <source>
        <dbReference type="ARBA" id="ARBA00023277"/>
    </source>
</evidence>
<reference evidence="11 12" key="1">
    <citation type="submission" date="2017-10" db="EMBL/GenBank/DDBJ databases">
        <title>Massilia psychrophilum sp. nov., a novel purple-pigmented bacterium isolated from Tianshan glacier, Xinjiang Municipality, China.</title>
        <authorList>
            <person name="Wang H."/>
        </authorList>
    </citation>
    <scope>NUCLEOTIDE SEQUENCE [LARGE SCALE GENOMIC DNA]</scope>
    <source>
        <strain evidence="11 12">JCM 30813</strain>
    </source>
</reference>
<comment type="similarity">
    <text evidence="4 10">Belongs to the HAD-like hydrolase superfamily. CbbY/CbbZ/Gph/YieH family.</text>
</comment>
<comment type="catalytic activity">
    <reaction evidence="1 10">
        <text>2-phosphoglycolate + H2O = glycolate + phosphate</text>
        <dbReference type="Rhea" id="RHEA:14369"/>
        <dbReference type="ChEBI" id="CHEBI:15377"/>
        <dbReference type="ChEBI" id="CHEBI:29805"/>
        <dbReference type="ChEBI" id="CHEBI:43474"/>
        <dbReference type="ChEBI" id="CHEBI:58033"/>
        <dbReference type="EC" id="3.1.3.18"/>
    </reaction>
</comment>
<dbReference type="Gene3D" id="1.10.150.240">
    <property type="entry name" value="Putative phosphatase, domain 2"/>
    <property type="match status" value="1"/>
</dbReference>
<dbReference type="GO" id="GO:0008967">
    <property type="term" value="F:phosphoglycolate phosphatase activity"/>
    <property type="evidence" value="ECO:0007669"/>
    <property type="project" value="UniProtKB-UniRule"/>
</dbReference>
<dbReference type="InterPro" id="IPR037512">
    <property type="entry name" value="PGPase_prok"/>
</dbReference>
<dbReference type="SFLD" id="SFLDG01129">
    <property type="entry name" value="C1.5:_HAD__Beta-PGM__Phosphata"/>
    <property type="match status" value="1"/>
</dbReference>
<dbReference type="Proteomes" id="UP000228593">
    <property type="component" value="Unassembled WGS sequence"/>
</dbReference>
<keyword evidence="7 10" id="KW-0378">Hydrolase</keyword>
<dbReference type="GO" id="GO:0005975">
    <property type="term" value="P:carbohydrate metabolic process"/>
    <property type="evidence" value="ECO:0007669"/>
    <property type="project" value="InterPro"/>
</dbReference>
<protein>
    <recommendedName>
        <fullName evidence="5 10">Phosphoglycolate phosphatase</fullName>
        <shortName evidence="10">PGP</shortName>
        <shortName evidence="10">PGPase</shortName>
        <ecNumber evidence="5 10">3.1.3.18</ecNumber>
    </recommendedName>
</protein>
<feature type="binding site" evidence="10">
    <location>
        <position position="13"/>
    </location>
    <ligand>
        <name>Mg(2+)</name>
        <dbReference type="ChEBI" id="CHEBI:18420"/>
    </ligand>
</feature>
<evidence type="ECO:0000313" key="11">
    <source>
        <dbReference type="EMBL" id="PIL38429.1"/>
    </source>
</evidence>
<dbReference type="UniPathway" id="UPA00865">
    <property type="reaction ID" value="UER00834"/>
</dbReference>
<comment type="pathway">
    <text evidence="3 10">Organic acid metabolism; glycolate biosynthesis; glycolate from 2-phosphoglycolate: step 1/1.</text>
</comment>
<evidence type="ECO:0000313" key="12">
    <source>
        <dbReference type="Proteomes" id="UP000228593"/>
    </source>
</evidence>
<keyword evidence="9 10" id="KW-0119">Carbohydrate metabolism</keyword>
<dbReference type="InterPro" id="IPR023214">
    <property type="entry name" value="HAD_sf"/>
</dbReference>
<evidence type="ECO:0000256" key="3">
    <source>
        <dbReference type="ARBA" id="ARBA00004818"/>
    </source>
</evidence>
<organism evidence="11 12">
    <name type="scientific">Massilia psychrophila</name>
    <dbReference type="NCBI Taxonomy" id="1603353"/>
    <lineage>
        <taxon>Bacteria</taxon>
        <taxon>Pseudomonadati</taxon>
        <taxon>Pseudomonadota</taxon>
        <taxon>Betaproteobacteria</taxon>
        <taxon>Burkholderiales</taxon>
        <taxon>Oxalobacteraceae</taxon>
        <taxon>Telluria group</taxon>
        <taxon>Massilia</taxon>
    </lineage>
</organism>
<dbReference type="HAMAP" id="MF_00495">
    <property type="entry name" value="GPH_hydrolase_bact"/>
    <property type="match status" value="1"/>
</dbReference>
<dbReference type="EC" id="3.1.3.18" evidence="5 10"/>
<feature type="binding site" evidence="10">
    <location>
        <position position="172"/>
    </location>
    <ligand>
        <name>Mg(2+)</name>
        <dbReference type="ChEBI" id="CHEBI:18420"/>
    </ligand>
</feature>
<dbReference type="PANTHER" id="PTHR43434:SF1">
    <property type="entry name" value="PHOSPHOGLYCOLATE PHOSPHATASE"/>
    <property type="match status" value="1"/>
</dbReference>
<dbReference type="GO" id="GO:0046872">
    <property type="term" value="F:metal ion binding"/>
    <property type="evidence" value="ECO:0007669"/>
    <property type="project" value="UniProtKB-KW"/>
</dbReference>
<dbReference type="GO" id="GO:0006281">
    <property type="term" value="P:DNA repair"/>
    <property type="evidence" value="ECO:0007669"/>
    <property type="project" value="TreeGrafter"/>
</dbReference>
<dbReference type="InterPro" id="IPR023198">
    <property type="entry name" value="PGP-like_dom2"/>
</dbReference>
<dbReference type="NCBIfam" id="TIGR01549">
    <property type="entry name" value="HAD-SF-IA-v1"/>
    <property type="match status" value="1"/>
</dbReference>
<dbReference type="OrthoDB" id="9807630at2"/>
<sequence length="238" mass="24845">MGAHERAVLIDLDGTLVDSAPDIVEAANRMLGALGAAPLPSKTISGFIGNGVPTLVRRVLAACSLAPAVDEERAQGLFHRHYEDTNGRFGNVFPGVVEGLDALRRAGYRLGCVTNKPEKATNFLLAISGLAPYLETVVAGDTIAYMKPYAEPLLHACREMGLDPALGVLVGDSAVDVAAALAAQMPVYIVRYGYPGPGGHAAVGMRGAVFIDSLAEMPALLSARAKLGAVSEVRYSSE</sequence>
<keyword evidence="8 10" id="KW-0460">Magnesium</keyword>
<comment type="function">
    <text evidence="10">Specifically catalyzes the dephosphorylation of 2-phosphoglycolate. Is involved in the dissimilation of the intracellular 2-phosphoglycolate formed during the DNA repair of 3'-phosphoglycolate ends, a major class of DNA lesions induced by oxidative stress.</text>
</comment>
<keyword evidence="12" id="KW-1185">Reference proteome</keyword>